<organism evidence="6 7">
    <name type="scientific">Roseovarius tolerans</name>
    <dbReference type="NCBI Taxonomy" id="74031"/>
    <lineage>
        <taxon>Bacteria</taxon>
        <taxon>Pseudomonadati</taxon>
        <taxon>Pseudomonadota</taxon>
        <taxon>Alphaproteobacteria</taxon>
        <taxon>Rhodobacterales</taxon>
        <taxon>Roseobacteraceae</taxon>
        <taxon>Roseovarius</taxon>
    </lineage>
</organism>
<keyword evidence="3" id="KW-0862">Zinc</keyword>
<dbReference type="InterPro" id="IPR020458">
    <property type="entry name" value="Znf_DskA_TraR_CS"/>
</dbReference>
<feature type="domain" description="Zinc finger DksA/TraR C4-type" evidence="5">
    <location>
        <begin position="80"/>
        <end position="111"/>
    </location>
</feature>
<feature type="zinc finger region" description="dksA C4-type" evidence="4">
    <location>
        <begin position="85"/>
        <end position="109"/>
    </location>
</feature>
<reference evidence="6 7" key="1">
    <citation type="submission" date="2016-10" db="EMBL/GenBank/DDBJ databases">
        <authorList>
            <person name="de Groot N.N."/>
        </authorList>
    </citation>
    <scope>NUCLEOTIDE SEQUENCE [LARGE SCALE GENOMIC DNA]</scope>
    <source>
        <strain evidence="6 7">DSM 11457</strain>
    </source>
</reference>
<dbReference type="SUPFAM" id="SSF57716">
    <property type="entry name" value="Glucocorticoid receptor-like (DNA-binding domain)"/>
    <property type="match status" value="1"/>
</dbReference>
<dbReference type="GO" id="GO:0008270">
    <property type="term" value="F:zinc ion binding"/>
    <property type="evidence" value="ECO:0007669"/>
    <property type="project" value="UniProtKB-KW"/>
</dbReference>
<dbReference type="PANTHER" id="PTHR33823:SF4">
    <property type="entry name" value="GENERAL STRESS PROTEIN 16O"/>
    <property type="match status" value="1"/>
</dbReference>
<name>A0A1H8G7D7_9RHOB</name>
<evidence type="ECO:0000313" key="7">
    <source>
        <dbReference type="Proteomes" id="UP000182160"/>
    </source>
</evidence>
<dbReference type="InterPro" id="IPR000962">
    <property type="entry name" value="Znf_DskA_TraR"/>
</dbReference>
<proteinExistence type="predicted"/>
<dbReference type="PROSITE" id="PS51128">
    <property type="entry name" value="ZF_DKSA_2"/>
    <property type="match status" value="1"/>
</dbReference>
<dbReference type="Pfam" id="PF01258">
    <property type="entry name" value="zf-dskA_traR"/>
    <property type="match status" value="1"/>
</dbReference>
<keyword evidence="2" id="KW-0863">Zinc-finger</keyword>
<dbReference type="EMBL" id="FOBO01000016">
    <property type="protein sequence ID" value="SEN39188.1"/>
    <property type="molecule type" value="Genomic_DNA"/>
</dbReference>
<evidence type="ECO:0000256" key="2">
    <source>
        <dbReference type="ARBA" id="ARBA00022771"/>
    </source>
</evidence>
<protein>
    <submittedName>
        <fullName evidence="6">Transcriptional regulator, TraR/DksA family</fullName>
    </submittedName>
</protein>
<evidence type="ECO:0000256" key="3">
    <source>
        <dbReference type="ARBA" id="ARBA00022833"/>
    </source>
</evidence>
<dbReference type="AlphaFoldDB" id="A0A1H8G7D7"/>
<sequence length="112" mass="12365">MNDTRAAEFRVLIECLLAELEQDEARGRDGQATVELDQQAVGRLSRMDALQNQAMAKAGHARRQAERRRLMAALARIDEGEFGYCEDCGEEIAEGRLRLDPAAPRCISCASG</sequence>
<evidence type="ECO:0000256" key="1">
    <source>
        <dbReference type="ARBA" id="ARBA00022723"/>
    </source>
</evidence>
<dbReference type="Proteomes" id="UP000182160">
    <property type="component" value="Unassembled WGS sequence"/>
</dbReference>
<dbReference type="RefSeq" id="WP_074787717.1">
    <property type="nucleotide sequence ID" value="NZ_FOBO01000016.1"/>
</dbReference>
<keyword evidence="1" id="KW-0479">Metal-binding</keyword>
<evidence type="ECO:0000259" key="5">
    <source>
        <dbReference type="Pfam" id="PF01258"/>
    </source>
</evidence>
<gene>
    <name evidence="6" type="ORF">SAMN04488077_11685</name>
</gene>
<dbReference type="PANTHER" id="PTHR33823">
    <property type="entry name" value="RNA POLYMERASE-BINDING TRANSCRIPTION FACTOR DKSA-RELATED"/>
    <property type="match status" value="1"/>
</dbReference>
<accession>A0A1H8G7D7</accession>
<dbReference type="Gene3D" id="1.20.120.910">
    <property type="entry name" value="DksA, coiled-coil domain"/>
    <property type="match status" value="1"/>
</dbReference>
<evidence type="ECO:0000313" key="6">
    <source>
        <dbReference type="EMBL" id="SEN39188.1"/>
    </source>
</evidence>
<dbReference type="PROSITE" id="PS01102">
    <property type="entry name" value="ZF_DKSA_1"/>
    <property type="match status" value="1"/>
</dbReference>
<evidence type="ECO:0000256" key="4">
    <source>
        <dbReference type="PROSITE-ProRule" id="PRU00510"/>
    </source>
</evidence>